<dbReference type="GO" id="GO:0016740">
    <property type="term" value="F:transferase activity"/>
    <property type="evidence" value="ECO:0007669"/>
    <property type="project" value="UniProtKB-KW"/>
</dbReference>
<keyword evidence="5" id="KW-1185">Reference proteome</keyword>
<dbReference type="NCBIfam" id="NF005530">
    <property type="entry name" value="PRK07189.1"/>
    <property type="match status" value="1"/>
</dbReference>
<dbReference type="PANTHER" id="PTHR42995">
    <property type="entry name" value="ACETYL-COENZYME A CARBOXYLASE CARBOXYL TRANSFERASE SUBUNIT BETA, CHLOROPLASTIC"/>
    <property type="match status" value="1"/>
</dbReference>
<dbReference type="Gene3D" id="3.90.226.10">
    <property type="entry name" value="2-enoyl-CoA Hydratase, Chain A, domain 1"/>
    <property type="match status" value="2"/>
</dbReference>
<accession>A0A4R4YSZ5</accession>
<dbReference type="SUPFAM" id="SSF52096">
    <property type="entry name" value="ClpP/crotonase"/>
    <property type="match status" value="2"/>
</dbReference>
<dbReference type="InterPro" id="IPR017556">
    <property type="entry name" value="Malonate_beta"/>
</dbReference>
<dbReference type="InterPro" id="IPR009648">
    <property type="entry name" value="Malonate_gamma"/>
</dbReference>
<gene>
    <name evidence="4" type="primary">mdcD</name>
    <name evidence="4" type="ORF">E1286_17225</name>
</gene>
<dbReference type="Pfam" id="PF06833">
    <property type="entry name" value="MdcE"/>
    <property type="match status" value="1"/>
</dbReference>
<evidence type="ECO:0000256" key="2">
    <source>
        <dbReference type="SAM" id="MobiDB-lite"/>
    </source>
</evidence>
<dbReference type="OrthoDB" id="5502755at2"/>
<evidence type="ECO:0000313" key="4">
    <source>
        <dbReference type="EMBL" id="TDD47524.1"/>
    </source>
</evidence>
<dbReference type="GO" id="GO:0016831">
    <property type="term" value="F:carboxy-lyase activity"/>
    <property type="evidence" value="ECO:0007669"/>
    <property type="project" value="InterPro"/>
</dbReference>
<feature type="domain" description="CoA carboxyltransferase N-terminal" evidence="3">
    <location>
        <begin position="1"/>
        <end position="251"/>
    </location>
</feature>
<keyword evidence="4" id="KW-0456">Lyase</keyword>
<sequence length="548" mass="57043">MTSATDWAARLARTSFIELDARARAAALLDDGATHELCGPFDRIESPWLEPQGVVPQSDDGVVVFRGRLGGRPAVVIAIEQAFQGGGIGEVSGAKIATALSLAARDSRGGATTAAVLLLETGGVRLQEANLGLATVAEVCSALLELRPLAPVVGVIAGALGCFGGMSIAAGLCTKLIMTEEGRLGLDGPAVIESEAGVAELDASDHPLIWSITGGGTRTRTGLADELVLDDVAALRSAVIGAVAQGVPAEHRSQRSELRARIEAARPSGTHDVVAGGAPPMSRGRAWTQALADGGVNGGVPSLITADLTLGDDIARILTVVPDPHSPYHRARRGQVGLREGLALASEVTRTVTEDAHLPDERRRPIVALVDLPSQAYGRVEETLGIHQTLAAAVDAYATARTAGHPVIALIVGTALSGGLLAHGFQANQILALDDPGVLIHAMHKKAAARVTLRTVAELEELAGRIVPLSYDVTDWAGLGLCDELLTVENAGDPTERDVRKAKDALTAAVARARRGPRDLSNRLDSPGARRTRAASHRVREALTSQWD</sequence>
<dbReference type="NCBIfam" id="TIGR03134">
    <property type="entry name" value="malonate_gamma"/>
    <property type="match status" value="1"/>
</dbReference>
<reference evidence="4 5" key="1">
    <citation type="submission" date="2019-03" db="EMBL/GenBank/DDBJ databases">
        <title>Draft genome sequences of novel Actinobacteria.</title>
        <authorList>
            <person name="Sahin N."/>
            <person name="Ay H."/>
            <person name="Saygin H."/>
        </authorList>
    </citation>
    <scope>NUCLEOTIDE SEQUENCE [LARGE SCALE GENOMIC DNA]</scope>
    <source>
        <strain evidence="4 5">CH32</strain>
    </source>
</reference>
<dbReference type="EMBL" id="SMKQ01000045">
    <property type="protein sequence ID" value="TDD47524.1"/>
    <property type="molecule type" value="Genomic_DNA"/>
</dbReference>
<dbReference type="Proteomes" id="UP000295302">
    <property type="component" value="Unassembled WGS sequence"/>
</dbReference>
<dbReference type="PANTHER" id="PTHR42995:SF1">
    <property type="entry name" value="MALONATE DECARBOXYLASE BETA SUBUNIT"/>
    <property type="match status" value="1"/>
</dbReference>
<proteinExistence type="predicted"/>
<keyword evidence="1" id="KW-0808">Transferase</keyword>
<dbReference type="AlphaFoldDB" id="A0A4R4YSZ5"/>
<feature type="region of interest" description="Disordered" evidence="2">
    <location>
        <begin position="510"/>
        <end position="548"/>
    </location>
</feature>
<dbReference type="Pfam" id="PF01039">
    <property type="entry name" value="Carboxyl_trans"/>
    <property type="match status" value="1"/>
</dbReference>
<dbReference type="InterPro" id="IPR029045">
    <property type="entry name" value="ClpP/crotonase-like_dom_sf"/>
</dbReference>
<dbReference type="GO" id="GO:2001295">
    <property type="term" value="P:malonyl-CoA biosynthetic process"/>
    <property type="evidence" value="ECO:0007669"/>
    <property type="project" value="TreeGrafter"/>
</dbReference>
<evidence type="ECO:0000259" key="3">
    <source>
        <dbReference type="PROSITE" id="PS50980"/>
    </source>
</evidence>
<organism evidence="4 5">
    <name type="scientific">Nonomuraea terrae</name>
    <dbReference type="NCBI Taxonomy" id="2530383"/>
    <lineage>
        <taxon>Bacteria</taxon>
        <taxon>Bacillati</taxon>
        <taxon>Actinomycetota</taxon>
        <taxon>Actinomycetes</taxon>
        <taxon>Streptosporangiales</taxon>
        <taxon>Streptosporangiaceae</taxon>
        <taxon>Nonomuraea</taxon>
    </lineage>
</organism>
<dbReference type="NCBIfam" id="TIGR03133">
    <property type="entry name" value="malonate_beta"/>
    <property type="match status" value="1"/>
</dbReference>
<dbReference type="GO" id="GO:0006633">
    <property type="term" value="P:fatty acid biosynthetic process"/>
    <property type="evidence" value="ECO:0007669"/>
    <property type="project" value="TreeGrafter"/>
</dbReference>
<dbReference type="InterPro" id="IPR011762">
    <property type="entry name" value="COA_CT_N"/>
</dbReference>
<dbReference type="InterPro" id="IPR034733">
    <property type="entry name" value="AcCoA_carboxyl_beta"/>
</dbReference>
<dbReference type="PROSITE" id="PS50980">
    <property type="entry name" value="COA_CT_NTER"/>
    <property type="match status" value="1"/>
</dbReference>
<evidence type="ECO:0000313" key="5">
    <source>
        <dbReference type="Proteomes" id="UP000295302"/>
    </source>
</evidence>
<evidence type="ECO:0000256" key="1">
    <source>
        <dbReference type="ARBA" id="ARBA00022679"/>
    </source>
</evidence>
<protein>
    <submittedName>
        <fullName evidence="4">Biotin-independent malonate decarboxylase subunit beta</fullName>
        <ecNumber evidence="4">4.1.1.88</ecNumber>
    </submittedName>
</protein>
<name>A0A4R4YSZ5_9ACTN</name>
<dbReference type="RefSeq" id="WP_132613665.1">
    <property type="nucleotide sequence ID" value="NZ_SMKQ01000045.1"/>
</dbReference>
<dbReference type="EC" id="4.1.1.88" evidence="4"/>
<comment type="caution">
    <text evidence="4">The sequence shown here is derived from an EMBL/GenBank/DDBJ whole genome shotgun (WGS) entry which is preliminary data.</text>
</comment>
<dbReference type="GO" id="GO:0003989">
    <property type="term" value="F:acetyl-CoA carboxylase activity"/>
    <property type="evidence" value="ECO:0007669"/>
    <property type="project" value="TreeGrafter"/>
</dbReference>
<dbReference type="GO" id="GO:0005975">
    <property type="term" value="P:carbohydrate metabolic process"/>
    <property type="evidence" value="ECO:0007669"/>
    <property type="project" value="InterPro"/>
</dbReference>